<dbReference type="VEuPathDB" id="FungiDB:SPPG_07379"/>
<dbReference type="InterPro" id="IPR006572">
    <property type="entry name" value="Znf_DBF"/>
</dbReference>
<organism evidence="7 8">
    <name type="scientific">Spizellomyces punctatus (strain DAOM BR117)</name>
    <dbReference type="NCBI Taxonomy" id="645134"/>
    <lineage>
        <taxon>Eukaryota</taxon>
        <taxon>Fungi</taxon>
        <taxon>Fungi incertae sedis</taxon>
        <taxon>Chytridiomycota</taxon>
        <taxon>Chytridiomycota incertae sedis</taxon>
        <taxon>Chytridiomycetes</taxon>
        <taxon>Spizellomycetales</taxon>
        <taxon>Spizellomycetaceae</taxon>
        <taxon>Spizellomyces</taxon>
    </lineage>
</organism>
<dbReference type="GO" id="GO:0043539">
    <property type="term" value="F:protein serine/threonine kinase activator activity"/>
    <property type="evidence" value="ECO:0007669"/>
    <property type="project" value="TreeGrafter"/>
</dbReference>
<dbReference type="Pfam" id="PF07535">
    <property type="entry name" value="zf-DBF"/>
    <property type="match status" value="1"/>
</dbReference>
<dbReference type="FunFam" id="6.10.250.3410:FF:000001">
    <property type="entry name" value="Protein DBF4 homolog A"/>
    <property type="match status" value="1"/>
</dbReference>
<dbReference type="PROSITE" id="PS51265">
    <property type="entry name" value="ZF_DBF4"/>
    <property type="match status" value="1"/>
</dbReference>
<dbReference type="Proteomes" id="UP000053201">
    <property type="component" value="Unassembled WGS sequence"/>
</dbReference>
<evidence type="ECO:0000256" key="2">
    <source>
        <dbReference type="ARBA" id="ARBA00022771"/>
    </source>
</evidence>
<feature type="compositionally biased region" description="Polar residues" evidence="5">
    <location>
        <begin position="995"/>
        <end position="1007"/>
    </location>
</feature>
<evidence type="ECO:0000313" key="7">
    <source>
        <dbReference type="EMBL" id="KNC97462.1"/>
    </source>
</evidence>
<dbReference type="GeneID" id="27690599"/>
<dbReference type="SUPFAM" id="SSF52113">
    <property type="entry name" value="BRCT domain"/>
    <property type="match status" value="1"/>
</dbReference>
<dbReference type="PANTHER" id="PTHR15375:SF26">
    <property type="entry name" value="PROTEIN CHIFFON"/>
    <property type="match status" value="1"/>
</dbReference>
<dbReference type="STRING" id="645134.A0A0L0H8B6"/>
<dbReference type="CDD" id="cd00027">
    <property type="entry name" value="BRCT"/>
    <property type="match status" value="1"/>
</dbReference>
<dbReference type="Gene3D" id="3.40.50.10190">
    <property type="entry name" value="BRCT domain"/>
    <property type="match status" value="1"/>
</dbReference>
<accession>A0A0L0H8B6</accession>
<keyword evidence="1" id="KW-0479">Metal-binding</keyword>
<evidence type="ECO:0000256" key="5">
    <source>
        <dbReference type="SAM" id="MobiDB-lite"/>
    </source>
</evidence>
<evidence type="ECO:0000256" key="1">
    <source>
        <dbReference type="ARBA" id="ARBA00022723"/>
    </source>
</evidence>
<dbReference type="Pfam" id="PF08630">
    <property type="entry name" value="Dfp1_Him1_M"/>
    <property type="match status" value="1"/>
</dbReference>
<dbReference type="SMART" id="SM00586">
    <property type="entry name" value="ZnF_DBF"/>
    <property type="match status" value="1"/>
</dbReference>
<feature type="region of interest" description="Disordered" evidence="5">
    <location>
        <begin position="248"/>
        <end position="306"/>
    </location>
</feature>
<feature type="region of interest" description="Disordered" evidence="5">
    <location>
        <begin position="966"/>
        <end position="1012"/>
    </location>
</feature>
<dbReference type="GO" id="GO:0003676">
    <property type="term" value="F:nucleic acid binding"/>
    <property type="evidence" value="ECO:0007669"/>
    <property type="project" value="InterPro"/>
</dbReference>
<sequence length="1221" mass="132516">MVDQSENVQPGSTRKKLAEVRTTVDTPAPLGSLWNGMNMGSDLSMAHTPEVKQPIFQFTRPHGFASSISARGSSSTVVPTSAAKPPLSARNTPLRSVDYRKNTPPWPTKPNSLWPSSAKGPSDTPVAGQAARKIEKHTPATPSQTKKPESATSDASRARSTTVFATPRTPSVKRTPGKSKGTSAPATQSVADKAVALAQFKGKIKNYRFFFDCFDNKVAADLSRQIKELGGTVELFMNKSITHLVTNKPIPLERDGSKTPSRSSATTGSVVRAKETTPNRGLSPGKLGSPSGRRAPNFSASRGKQNEDNISIARKFGAVVWSLDRLVRIFKALNGVTVPRRLQDHLRDEKLYGLSTNRDPEQEKAAFRAFKSRFVLVEDALELHKPILMKEYKEAKDPKNPPWPIIFFKDRQGRCAFVRYPSSASDDSSTSVSDRDGQDEVTNAGPMALRLVDESDAHSSDTEENDLQRQVALHRLHGVVASAASGLISGSTAVLPKREPLKDAKMTQLGQRELVVHPRNKPHIQKRRDRKRPQETLRRDHRIAGKAFYNRPGYCENCNIKYDVFAEHIESKIHKSWLRQANFQELDNLIASLQRPPKSPRQTKQMLPLATSKEEGDVTNVLDTVILEQRPSATMRKVRDDTDANLNVIRRQSLSGFCKPSRTDRDNPFLVLESQPADGAQEPNAEMTISASQAELPSTKGALAAPAYAGKSGVVAHTTDGSGLESNGPTENNKTFSEAPVLVESQTPTLPTTNVLHKHPTAEGTPGPPARYPDDTSTQIAAHSTEDVTHEKVESSNAYTDHVRVFTTPQPSTLSAAFNVPSATTPIHGRHLHLMYDLNTTSSLPTIANINDPTTPFSERSSFKRGASIMEGIAKRSRLMDDGSSAIGMSPLRQQSSDLAKYRDIESSKKVDNDPGGVDAEKVENEDDEDEVLTVGSSTPRANSKYWPRSHSDFLKTVLNAEDLSPKKRWSGLSGGTSIHSPTACSGGTPRGGSRQWSISSDGTTGPSLRRSMLPAMNVTPLARHQRLCSAVETPTKVVGRWVQGLPSSTESVGASAPEGMLVRTPAPASASENLSEAAIKPLGDCISEPASRLSIDPTIHENVCTGGQAPTEARVTPLSSDNVTGLRSTALEVIRTNDLCTAVGFEPISSEPDDQPWVTIPISSSKRNAQEAYVNPDSPTTVVDRTSLAPWAVTRKRLADVDSESSATKKPKTPYTVTGL</sequence>
<evidence type="ECO:0000256" key="3">
    <source>
        <dbReference type="ARBA" id="ARBA00022833"/>
    </source>
</evidence>
<dbReference type="AlphaFoldDB" id="A0A0L0H8B6"/>
<keyword evidence="2 4" id="KW-0863">Zinc-finger</keyword>
<dbReference type="Gene3D" id="6.10.250.3410">
    <property type="entry name" value="DBF zinc finger"/>
    <property type="match status" value="1"/>
</dbReference>
<feature type="compositionally biased region" description="Low complexity" evidence="5">
    <location>
        <begin position="150"/>
        <end position="162"/>
    </location>
</feature>
<protein>
    <recommendedName>
        <fullName evidence="6">DBF4-type domain-containing protein</fullName>
    </recommendedName>
</protein>
<dbReference type="GO" id="GO:0010571">
    <property type="term" value="P:positive regulation of nuclear cell cycle DNA replication"/>
    <property type="evidence" value="ECO:0007669"/>
    <property type="project" value="TreeGrafter"/>
</dbReference>
<dbReference type="RefSeq" id="XP_016605501.1">
    <property type="nucleotide sequence ID" value="XM_016755545.1"/>
</dbReference>
<dbReference type="eggNOG" id="KOG4139">
    <property type="taxonomic scope" value="Eukaryota"/>
</dbReference>
<feature type="region of interest" description="Disordered" evidence="5">
    <location>
        <begin position="1198"/>
        <end position="1221"/>
    </location>
</feature>
<dbReference type="InterPro" id="IPR001357">
    <property type="entry name" value="BRCT_dom"/>
</dbReference>
<feature type="region of interest" description="Disordered" evidence="5">
    <location>
        <begin position="67"/>
        <end position="186"/>
    </location>
</feature>
<dbReference type="InterPro" id="IPR038545">
    <property type="entry name" value="Znf_DBF_sf"/>
</dbReference>
<keyword evidence="8" id="KW-1185">Reference proteome</keyword>
<keyword evidence="3" id="KW-0862">Zinc</keyword>
<feature type="compositionally biased region" description="Basic and acidic residues" evidence="5">
    <location>
        <begin position="905"/>
        <end position="923"/>
    </location>
</feature>
<dbReference type="EMBL" id="KQ257464">
    <property type="protein sequence ID" value="KNC97462.1"/>
    <property type="molecule type" value="Genomic_DNA"/>
</dbReference>
<evidence type="ECO:0000313" key="8">
    <source>
        <dbReference type="Proteomes" id="UP000053201"/>
    </source>
</evidence>
<name>A0A0L0H8B6_SPIPD</name>
<feature type="region of interest" description="Disordered" evidence="5">
    <location>
        <begin position="420"/>
        <end position="442"/>
    </location>
</feature>
<dbReference type="RefSeq" id="XP_016605502.1">
    <property type="nucleotide sequence ID" value="XM_016755546.1"/>
</dbReference>
<dbReference type="GO" id="GO:1901987">
    <property type="term" value="P:regulation of cell cycle phase transition"/>
    <property type="evidence" value="ECO:0007669"/>
    <property type="project" value="TreeGrafter"/>
</dbReference>
<dbReference type="GO" id="GO:0031431">
    <property type="term" value="C:Dbf4-dependent protein kinase complex"/>
    <property type="evidence" value="ECO:0007669"/>
    <property type="project" value="TreeGrafter"/>
</dbReference>
<feature type="region of interest" description="Disordered" evidence="5">
    <location>
        <begin position="751"/>
        <end position="770"/>
    </location>
</feature>
<dbReference type="InterPro" id="IPR051590">
    <property type="entry name" value="Replication_Regulatory_Kinase"/>
</dbReference>
<feature type="compositionally biased region" description="Polar residues" evidence="5">
    <location>
        <begin position="976"/>
        <end position="986"/>
    </location>
</feature>
<dbReference type="OrthoDB" id="21380at2759"/>
<dbReference type="InterPro" id="IPR036420">
    <property type="entry name" value="BRCT_dom_sf"/>
</dbReference>
<gene>
    <name evidence="7" type="ORF">SPPG_07379</name>
</gene>
<feature type="compositionally biased region" description="Polar residues" evidence="5">
    <location>
        <begin position="258"/>
        <end position="269"/>
    </location>
</feature>
<feature type="compositionally biased region" description="Low complexity" evidence="5">
    <location>
        <begin position="280"/>
        <end position="294"/>
    </location>
</feature>
<dbReference type="EMBL" id="KQ257464">
    <property type="protein sequence ID" value="KNC97461.1"/>
    <property type="molecule type" value="Genomic_DNA"/>
</dbReference>
<dbReference type="Pfam" id="PF00533">
    <property type="entry name" value="BRCT"/>
    <property type="match status" value="1"/>
</dbReference>
<proteinExistence type="predicted"/>
<feature type="region of interest" description="Disordered" evidence="5">
    <location>
        <begin position="905"/>
        <end position="947"/>
    </location>
</feature>
<dbReference type="PANTHER" id="PTHR15375">
    <property type="entry name" value="ACTIVATOR OF S-PHASE KINASE-RELATED"/>
    <property type="match status" value="1"/>
</dbReference>
<evidence type="ECO:0000256" key="4">
    <source>
        <dbReference type="PROSITE-ProRule" id="PRU00600"/>
    </source>
</evidence>
<feature type="domain" description="DBF4-type" evidence="6">
    <location>
        <begin position="548"/>
        <end position="596"/>
    </location>
</feature>
<dbReference type="GO" id="GO:0008270">
    <property type="term" value="F:zinc ion binding"/>
    <property type="evidence" value="ECO:0007669"/>
    <property type="project" value="UniProtKB-KW"/>
</dbReference>
<feature type="compositionally biased region" description="Low complexity" evidence="5">
    <location>
        <begin position="422"/>
        <end position="432"/>
    </location>
</feature>
<dbReference type="InterPro" id="IPR013939">
    <property type="entry name" value="Regulatory_Dfp1/Him1"/>
</dbReference>
<evidence type="ECO:0000259" key="6">
    <source>
        <dbReference type="PROSITE" id="PS51265"/>
    </source>
</evidence>
<reference evidence="7 8" key="1">
    <citation type="submission" date="2009-08" db="EMBL/GenBank/DDBJ databases">
        <title>The Genome Sequence of Spizellomyces punctatus strain DAOM BR117.</title>
        <authorList>
            <consortium name="The Broad Institute Genome Sequencing Platform"/>
            <person name="Russ C."/>
            <person name="Cuomo C."/>
            <person name="Shea T."/>
            <person name="Young S.K."/>
            <person name="Zeng Q."/>
            <person name="Koehrsen M."/>
            <person name="Haas B."/>
            <person name="Borodovsky M."/>
            <person name="Guigo R."/>
            <person name="Alvarado L."/>
            <person name="Berlin A."/>
            <person name="Bochicchio J."/>
            <person name="Borenstein D."/>
            <person name="Chapman S."/>
            <person name="Chen Z."/>
            <person name="Engels R."/>
            <person name="Freedman E."/>
            <person name="Gellesch M."/>
            <person name="Goldberg J."/>
            <person name="Griggs A."/>
            <person name="Gujja S."/>
            <person name="Heiman D."/>
            <person name="Hepburn T."/>
            <person name="Howarth C."/>
            <person name="Jen D."/>
            <person name="Larson L."/>
            <person name="Lewis B."/>
            <person name="Mehta T."/>
            <person name="Park D."/>
            <person name="Pearson M."/>
            <person name="Roberts A."/>
            <person name="Saif S."/>
            <person name="Shenoy N."/>
            <person name="Sisk P."/>
            <person name="Stolte C."/>
            <person name="Sykes S."/>
            <person name="Thomson T."/>
            <person name="Walk T."/>
            <person name="White J."/>
            <person name="Yandava C."/>
            <person name="Burger G."/>
            <person name="Gray M.W."/>
            <person name="Holland P.W.H."/>
            <person name="King N."/>
            <person name="Lang F.B.F."/>
            <person name="Roger A.J."/>
            <person name="Ruiz-Trillo I."/>
            <person name="Lander E."/>
            <person name="Nusbaum C."/>
        </authorList>
    </citation>
    <scope>NUCLEOTIDE SEQUENCE [LARGE SCALE GENOMIC DNA]</scope>
    <source>
        <strain evidence="7 8">DAOM BR117</strain>
    </source>
</reference>